<name>A0A8H7VV90_9FUNG</name>
<comment type="caution">
    <text evidence="2">The sequence shown here is derived from an EMBL/GenBank/DDBJ whole genome shotgun (WGS) entry which is preliminary data.</text>
</comment>
<keyword evidence="3" id="KW-1185">Reference proteome</keyword>
<proteinExistence type="predicted"/>
<dbReference type="Gene3D" id="3.80.10.10">
    <property type="entry name" value="Ribonuclease Inhibitor"/>
    <property type="match status" value="1"/>
</dbReference>
<dbReference type="Proteomes" id="UP000613177">
    <property type="component" value="Unassembled WGS sequence"/>
</dbReference>
<organism evidence="2 3">
    <name type="scientific">Thamnidium elegans</name>
    <dbReference type="NCBI Taxonomy" id="101142"/>
    <lineage>
        <taxon>Eukaryota</taxon>
        <taxon>Fungi</taxon>
        <taxon>Fungi incertae sedis</taxon>
        <taxon>Mucoromycota</taxon>
        <taxon>Mucoromycotina</taxon>
        <taxon>Mucoromycetes</taxon>
        <taxon>Mucorales</taxon>
        <taxon>Mucorineae</taxon>
        <taxon>Mucoraceae</taxon>
        <taxon>Thamnidium</taxon>
    </lineage>
</organism>
<dbReference type="InterPro" id="IPR036047">
    <property type="entry name" value="F-box-like_dom_sf"/>
</dbReference>
<evidence type="ECO:0000313" key="3">
    <source>
        <dbReference type="Proteomes" id="UP000613177"/>
    </source>
</evidence>
<dbReference type="EMBL" id="JAEPRE010000233">
    <property type="protein sequence ID" value="KAG2229943.1"/>
    <property type="molecule type" value="Genomic_DNA"/>
</dbReference>
<reference evidence="2" key="1">
    <citation type="submission" date="2021-01" db="EMBL/GenBank/DDBJ databases">
        <title>Metabolic potential, ecology and presence of endohyphal bacteria is reflected in genomic diversity of Mucoromycotina.</title>
        <authorList>
            <person name="Muszewska A."/>
            <person name="Okrasinska A."/>
            <person name="Steczkiewicz K."/>
            <person name="Drgas O."/>
            <person name="Orlowska M."/>
            <person name="Perlinska-Lenart U."/>
            <person name="Aleksandrzak-Piekarczyk T."/>
            <person name="Szatraj K."/>
            <person name="Zielenkiewicz U."/>
            <person name="Pilsyk S."/>
            <person name="Malc E."/>
            <person name="Mieczkowski P."/>
            <person name="Kruszewska J.S."/>
            <person name="Biernat P."/>
            <person name="Pawlowska J."/>
        </authorList>
    </citation>
    <scope>NUCLEOTIDE SEQUENCE</scope>
    <source>
        <strain evidence="2">WA0000018081</strain>
    </source>
</reference>
<sequence length="677" mass="79888">MTFQQLPFEIRQKIFRYVLALDEISLQNCSEVCRAWFRDTISMLCETLVVTGNPFAFLSVLSNQTEERNFSRHVKKLQVIHDSRYKDVNMHGQILHYFPSLRELDLSQSSNIISYLESITDRYGDRNIPSLEKIVVGKGFSNQLAYKIYFDCMFSLRHNLRYLELSNLAYSVRHSNTYLCYMRGFTKLTELSITNMKEDAADKKFRMFPVLELIPNLTRFSIKNEFEEGKNVMVTRSSSAPSLYLKLRDATFYVTSFNTFHMEYVLSYFPKKLETFNLTITKVKAEDWIRKSDQVLVQSFAAYLGRTQNVCFSLARFAPILTDSDTVQSIFTPNNLNTYWPFIFDIVGRDRHLSCHISVRLDESFKPCPQNTDSLLIKRNKRNVYLSYILDINNLRERNSQTIPTSIDKLIPLPPHNPSLNKSTIGSIEIFSTPSFLHYIELDESIQLLKSALQEYPRLSYLHFIQYSNNHERYNFKFGYKLEDIEKVGAYEEQIYYDTHSFDLAGKRFKRLNTPTKQNLTFALIEIPWLIAFNLNVIISALPNIEYLKINKCDMRPELDLSNLLDLQYMYKLKTLVFDIGFLRNDSEQNVMVRIEYKKDKISRYYLWRKLPKLLCRFKTERFEMIPADYLEKTNWFGNKKVNTRKTKVLSIKCFDVDEIKLLFEDRVIGRFNKKTS</sequence>
<dbReference type="InterPro" id="IPR032675">
    <property type="entry name" value="LRR_dom_sf"/>
</dbReference>
<gene>
    <name evidence="2" type="ORF">INT48_001209</name>
</gene>
<evidence type="ECO:0000313" key="2">
    <source>
        <dbReference type="EMBL" id="KAG2229943.1"/>
    </source>
</evidence>
<accession>A0A8H7VV90</accession>
<feature type="domain" description="F-box" evidence="1">
    <location>
        <begin position="3"/>
        <end position="37"/>
    </location>
</feature>
<dbReference type="InterPro" id="IPR001810">
    <property type="entry name" value="F-box_dom"/>
</dbReference>
<evidence type="ECO:0000259" key="1">
    <source>
        <dbReference type="Pfam" id="PF12937"/>
    </source>
</evidence>
<dbReference type="AlphaFoldDB" id="A0A8H7VV90"/>
<dbReference type="SUPFAM" id="SSF81383">
    <property type="entry name" value="F-box domain"/>
    <property type="match status" value="1"/>
</dbReference>
<dbReference type="Pfam" id="PF12937">
    <property type="entry name" value="F-box-like"/>
    <property type="match status" value="1"/>
</dbReference>
<protein>
    <recommendedName>
        <fullName evidence="1">F-box domain-containing protein</fullName>
    </recommendedName>
</protein>